<evidence type="ECO:0000313" key="1">
    <source>
        <dbReference type="EMBL" id="MDQ0351952.1"/>
    </source>
</evidence>
<organism evidence="1 2">
    <name type="scientific">Alkalibacillus filiformis</name>
    <dbReference type="NCBI Taxonomy" id="200990"/>
    <lineage>
        <taxon>Bacteria</taxon>
        <taxon>Bacillati</taxon>
        <taxon>Bacillota</taxon>
        <taxon>Bacilli</taxon>
        <taxon>Bacillales</taxon>
        <taxon>Bacillaceae</taxon>
        <taxon>Alkalibacillus</taxon>
    </lineage>
</organism>
<reference evidence="1 2" key="1">
    <citation type="submission" date="2023-07" db="EMBL/GenBank/DDBJ databases">
        <title>Genomic Encyclopedia of Type Strains, Phase IV (KMG-IV): sequencing the most valuable type-strain genomes for metagenomic binning, comparative biology and taxonomic classification.</title>
        <authorList>
            <person name="Goeker M."/>
        </authorList>
    </citation>
    <scope>NUCLEOTIDE SEQUENCE [LARGE SCALE GENOMIC DNA]</scope>
    <source>
        <strain evidence="1 2">DSM 15448</strain>
    </source>
</reference>
<sequence>MNAELGRLDQIQRFYFNLLHRVEI</sequence>
<protein>
    <submittedName>
        <fullName evidence="1">Uncharacterized protein</fullName>
    </submittedName>
</protein>
<proteinExistence type="predicted"/>
<gene>
    <name evidence="1" type="ORF">J2R98_001784</name>
</gene>
<keyword evidence="2" id="KW-1185">Reference proteome</keyword>
<comment type="caution">
    <text evidence="1">The sequence shown here is derived from an EMBL/GenBank/DDBJ whole genome shotgun (WGS) entry which is preliminary data.</text>
</comment>
<dbReference type="Proteomes" id="UP001236723">
    <property type="component" value="Unassembled WGS sequence"/>
</dbReference>
<evidence type="ECO:0000313" key="2">
    <source>
        <dbReference type="Proteomes" id="UP001236723"/>
    </source>
</evidence>
<name>A0ABU0DU07_9BACI</name>
<accession>A0ABU0DU07</accession>
<dbReference type="EMBL" id="JAUSUP010000004">
    <property type="protein sequence ID" value="MDQ0351952.1"/>
    <property type="molecule type" value="Genomic_DNA"/>
</dbReference>